<feature type="region of interest" description="Disordered" evidence="1">
    <location>
        <begin position="138"/>
        <end position="166"/>
    </location>
</feature>
<dbReference type="Pfam" id="PF12239">
    <property type="entry name" value="DUF3605"/>
    <property type="match status" value="2"/>
</dbReference>
<dbReference type="EMBL" id="KV423987">
    <property type="protein sequence ID" value="KZT55875.1"/>
    <property type="molecule type" value="Genomic_DNA"/>
</dbReference>
<feature type="compositionally biased region" description="Basic and acidic residues" evidence="1">
    <location>
        <begin position="142"/>
        <end position="161"/>
    </location>
</feature>
<evidence type="ECO:0000313" key="3">
    <source>
        <dbReference type="Proteomes" id="UP000076842"/>
    </source>
</evidence>
<evidence type="ECO:0000313" key="2">
    <source>
        <dbReference type="EMBL" id="KZT55875.1"/>
    </source>
</evidence>
<dbReference type="OrthoDB" id="1532798at2759"/>
<dbReference type="AlphaFoldDB" id="A0A165EZK2"/>
<dbReference type="Proteomes" id="UP000076842">
    <property type="component" value="Unassembled WGS sequence"/>
</dbReference>
<evidence type="ECO:0000256" key="1">
    <source>
        <dbReference type="SAM" id="MobiDB-lite"/>
    </source>
</evidence>
<proteinExistence type="predicted"/>
<dbReference type="STRING" id="1353952.A0A165EZK2"/>
<dbReference type="GO" id="GO:0006044">
    <property type="term" value="P:N-acetylglucosamine metabolic process"/>
    <property type="evidence" value="ECO:0007669"/>
    <property type="project" value="TreeGrafter"/>
</dbReference>
<dbReference type="PANTHER" id="PTHR35020:SF2">
    <property type="entry name" value="N-ACETYLGLUCOSAMINE-INDUCED PROTEIN 1"/>
    <property type="match status" value="1"/>
</dbReference>
<accession>A0A165EZK2</accession>
<dbReference type="InterPro" id="IPR022036">
    <property type="entry name" value="DUF3605"/>
</dbReference>
<dbReference type="PANTHER" id="PTHR35020">
    <property type="entry name" value="N-ACETYLGLUCOSAMINE-INDUCED PROTEIN 1"/>
    <property type="match status" value="1"/>
</dbReference>
<dbReference type="GO" id="GO:0005737">
    <property type="term" value="C:cytoplasm"/>
    <property type="evidence" value="ECO:0007669"/>
    <property type="project" value="TreeGrafter"/>
</dbReference>
<protein>
    <submittedName>
        <fullName evidence="2">Uncharacterized protein</fullName>
    </submittedName>
</protein>
<keyword evidence="3" id="KW-1185">Reference proteome</keyword>
<reference evidence="2 3" key="1">
    <citation type="journal article" date="2016" name="Mol. Biol. Evol.">
        <title>Comparative Genomics of Early-Diverging Mushroom-Forming Fungi Provides Insights into the Origins of Lignocellulose Decay Capabilities.</title>
        <authorList>
            <person name="Nagy L.G."/>
            <person name="Riley R."/>
            <person name="Tritt A."/>
            <person name="Adam C."/>
            <person name="Daum C."/>
            <person name="Floudas D."/>
            <person name="Sun H."/>
            <person name="Yadav J.S."/>
            <person name="Pangilinan J."/>
            <person name="Larsson K.H."/>
            <person name="Matsuura K."/>
            <person name="Barry K."/>
            <person name="Labutti K."/>
            <person name="Kuo R."/>
            <person name="Ohm R.A."/>
            <person name="Bhattacharya S.S."/>
            <person name="Shirouzu T."/>
            <person name="Yoshinaga Y."/>
            <person name="Martin F.M."/>
            <person name="Grigoriev I.V."/>
            <person name="Hibbett D.S."/>
        </authorList>
    </citation>
    <scope>NUCLEOTIDE SEQUENCE [LARGE SCALE GENOMIC DNA]</scope>
    <source>
        <strain evidence="2 3">HHB12733</strain>
    </source>
</reference>
<organism evidence="2 3">
    <name type="scientific">Calocera cornea HHB12733</name>
    <dbReference type="NCBI Taxonomy" id="1353952"/>
    <lineage>
        <taxon>Eukaryota</taxon>
        <taxon>Fungi</taxon>
        <taxon>Dikarya</taxon>
        <taxon>Basidiomycota</taxon>
        <taxon>Agaricomycotina</taxon>
        <taxon>Dacrymycetes</taxon>
        <taxon>Dacrymycetales</taxon>
        <taxon>Dacrymycetaceae</taxon>
        <taxon>Calocera</taxon>
    </lineage>
</organism>
<sequence>MVAHDGLPTDAEIAALGPPLFTWEELMDIVDGGDLGLLKRQPALQRRYDEWTKGTKARYGTIETFLLERRLHWSPPPMLSSADSFSPSTPSTHYRAVRNDWPYSVPADVVHFVVWSAVPLIGPGDLGEAVERKGMWGFTGGAEHRPPAGEDEGKGEDRRGFGGESGEGITAFVKREWPEEEWETAWFMNPPKLQSVRGLVHFHVFALPKAKKARTHGTHS</sequence>
<dbReference type="InParanoid" id="A0A165EZK2"/>
<name>A0A165EZK2_9BASI</name>
<gene>
    <name evidence="2" type="ORF">CALCODRAFT_484410</name>
</gene>